<dbReference type="Proteomes" id="UP001162001">
    <property type="component" value="Segment"/>
</dbReference>
<organism evidence="2 3">
    <name type="scientific">Fadolivirus FV1/VV64</name>
    <dbReference type="NCBI Taxonomy" id="3070911"/>
    <lineage>
        <taxon>Viruses</taxon>
        <taxon>Varidnaviria</taxon>
        <taxon>Bamfordvirae</taxon>
        <taxon>Nucleocytoviricota</taxon>
        <taxon>Megaviricetes</taxon>
        <taxon>Imitervirales</taxon>
        <taxon>Mimiviridae</taxon>
        <taxon>Klosneuvirinae</taxon>
        <taxon>Fadolivirus</taxon>
        <taxon>Fadolivirus algeromassiliense</taxon>
    </lineage>
</organism>
<evidence type="ECO:0000259" key="1">
    <source>
        <dbReference type="SMART" id="SM01022"/>
    </source>
</evidence>
<gene>
    <name evidence="2" type="ORF">Fadolivirus_1_21</name>
</gene>
<dbReference type="InterPro" id="IPR007374">
    <property type="entry name" value="ASCH_domain"/>
</dbReference>
<dbReference type="PANTHER" id="PTHR34204:SF2">
    <property type="entry name" value="RNA-BINDING ASCH DOMAIN PROTEIN"/>
    <property type="match status" value="1"/>
</dbReference>
<dbReference type="SUPFAM" id="SSF88697">
    <property type="entry name" value="PUA domain-like"/>
    <property type="match status" value="1"/>
</dbReference>
<sequence length="142" mass="16940">MTNNYYDKYVKYKTKYNELKKIKGGDIKQISVQEPWFSYIRDGIKKIEGRLNKGLFASFKVGDVVIWFTFDKNTRQRKEFKTKIIKINKYKTFEEMISTEGLQNILPGIKTIQDGIEIYRQWYNEQVERQFGVVGIVVEVFK</sequence>
<evidence type="ECO:0000313" key="2">
    <source>
        <dbReference type="EMBL" id="QKF93479.1"/>
    </source>
</evidence>
<name>A0A7D3QVC8_9VIRU</name>
<dbReference type="InterPro" id="IPR015947">
    <property type="entry name" value="PUA-like_sf"/>
</dbReference>
<evidence type="ECO:0000313" key="3">
    <source>
        <dbReference type="Proteomes" id="UP001162001"/>
    </source>
</evidence>
<keyword evidence="3" id="KW-1185">Reference proteome</keyword>
<reference evidence="2 3" key="1">
    <citation type="submission" date="2020-04" db="EMBL/GenBank/DDBJ databases">
        <title>Advantages and limits of metagenomic assembly and binning of a giant virus.</title>
        <authorList>
            <person name="Schulz F."/>
            <person name="Andreani J."/>
            <person name="Francis R."/>
            <person name="Boudjemaa H."/>
            <person name="Bou Khalil J.Y."/>
            <person name="Lee J."/>
            <person name="La Scola B."/>
            <person name="Woyke T."/>
        </authorList>
    </citation>
    <scope>NUCLEOTIDE SEQUENCE [LARGE SCALE GENOMIC DNA]</scope>
    <source>
        <strain evidence="2 3">FV1/VV64</strain>
    </source>
</reference>
<dbReference type="Gene3D" id="2.30.130.30">
    <property type="entry name" value="Hypothetical protein"/>
    <property type="match status" value="1"/>
</dbReference>
<dbReference type="EMBL" id="MT418680">
    <property type="protein sequence ID" value="QKF93479.1"/>
    <property type="molecule type" value="Genomic_DNA"/>
</dbReference>
<dbReference type="PANTHER" id="PTHR34204">
    <property type="entry name" value="RNA-BINDING ASCH DOMAIN PROTEIN"/>
    <property type="match status" value="1"/>
</dbReference>
<protein>
    <submittedName>
        <fullName evidence="2">ASCh domain-containing protein</fullName>
    </submittedName>
</protein>
<proteinExistence type="predicted"/>
<accession>A0A7D3QVC8</accession>
<dbReference type="SMART" id="SM01022">
    <property type="entry name" value="ASCH"/>
    <property type="match status" value="1"/>
</dbReference>
<dbReference type="Pfam" id="PF04266">
    <property type="entry name" value="ASCH"/>
    <property type="match status" value="1"/>
</dbReference>
<feature type="domain" description="ASCH" evidence="1">
    <location>
        <begin position="30"/>
        <end position="141"/>
    </location>
</feature>